<dbReference type="PANTHER" id="PTHR40621">
    <property type="entry name" value="TRANSCRIPTION FACTOR KAPC-RELATED"/>
    <property type="match status" value="1"/>
</dbReference>
<dbReference type="Gene3D" id="1.20.5.170">
    <property type="match status" value="1"/>
</dbReference>
<dbReference type="InterPro" id="IPR013910">
    <property type="entry name" value="TF_PAP1"/>
</dbReference>
<feature type="compositionally biased region" description="Low complexity" evidence="7">
    <location>
        <begin position="175"/>
        <end position="189"/>
    </location>
</feature>
<dbReference type="OMA" id="VSTFCAK"/>
<dbReference type="PROSITE" id="PS50217">
    <property type="entry name" value="BZIP"/>
    <property type="match status" value="1"/>
</dbReference>
<dbReference type="SMART" id="SM00338">
    <property type="entry name" value="BRLZ"/>
    <property type="match status" value="1"/>
</dbReference>
<name>A0A0W0E9Z3_CANGB</name>
<dbReference type="FunFam" id="1.10.238.100:FF:000002">
    <property type="entry name" value="AP-1-like transcription factor"/>
    <property type="match status" value="1"/>
</dbReference>
<keyword evidence="4" id="KW-0238">DNA-binding</keyword>
<feature type="region of interest" description="Disordered" evidence="7">
    <location>
        <begin position="1"/>
        <end position="49"/>
    </location>
</feature>
<sequence>MAEVDNGGAQKSSASRKKRYQELDPETRMKRVAQNRAAQKAFRERKERKMKELERKVVDLENLTKLNEVETNFLRDQLSILVKELRKYRPETKQDHKVLKYLEKHKGGAAGAGNGAATGSVSTSTRHTDLAASNANRVSKDSSILPGAKIIRQDLESFNENRHFNVTGQLTPPGNTSSSTTANSVAANAKKQSIPHSDSSDSNESKNTWNTDPTSSEDWLDDVMTSHKQISRGQSGSGIDFNNFFDEQVSEFCTKLNQACGTKACPIPQSKSAATTPLPGTSSNGNSNSPMIINDTMGDVSLNMQGNEHGNATNNLVTDPAFLSNTWDDMSPASNQHSTGGAPGFGQLGFGDNLLGNDILFSPNSPAYSPSVLGSGRTQEVYRSPAVQKVVEKENESKSVNFPFINSSLAFPGDYDNNFFRETTDLNFDDNDQDDNFTNSNDLVNDYFTTNIPDTDNSDSALIANGLVKEEPSMQTEDTFKVQNTNDMLNSSRMKETIDNQNIGEKTTKDDNEDDDEDDENDNTVVPSRDDGLLRCSEIWDRITAHPKYSDIDIDGLCSELMAKAKCSERGVVINADDVQVALNKHMS</sequence>
<dbReference type="PROSITE" id="PS00036">
    <property type="entry name" value="BZIP_BASIC"/>
    <property type="match status" value="1"/>
</dbReference>
<evidence type="ECO:0000256" key="5">
    <source>
        <dbReference type="ARBA" id="ARBA00023163"/>
    </source>
</evidence>
<organism evidence="9 10">
    <name type="scientific">Candida glabrata</name>
    <name type="common">Yeast</name>
    <name type="synonym">Torulopsis glabrata</name>
    <dbReference type="NCBI Taxonomy" id="5478"/>
    <lineage>
        <taxon>Eukaryota</taxon>
        <taxon>Fungi</taxon>
        <taxon>Dikarya</taxon>
        <taxon>Ascomycota</taxon>
        <taxon>Saccharomycotina</taxon>
        <taxon>Saccharomycetes</taxon>
        <taxon>Saccharomycetales</taxon>
        <taxon>Saccharomycetaceae</taxon>
        <taxon>Nakaseomyces</taxon>
    </lineage>
</organism>
<dbReference type="PANTHER" id="PTHR40621:SF6">
    <property type="entry name" value="AP-1-LIKE TRANSCRIPTION FACTOR YAP1-RELATED"/>
    <property type="match status" value="1"/>
</dbReference>
<dbReference type="GO" id="GO:0034599">
    <property type="term" value="P:cellular response to oxidative stress"/>
    <property type="evidence" value="ECO:0007669"/>
    <property type="project" value="EnsemblFungi"/>
</dbReference>
<comment type="caution">
    <text evidence="9">The sequence shown here is derived from an EMBL/GenBank/DDBJ whole genome shotgun (WGS) entry which is preliminary data.</text>
</comment>
<evidence type="ECO:0000256" key="3">
    <source>
        <dbReference type="ARBA" id="ARBA00023015"/>
    </source>
</evidence>
<comment type="subcellular location">
    <subcellularLocation>
        <location evidence="2">Cytoplasm</location>
    </subcellularLocation>
    <subcellularLocation>
        <location evidence="1">Nucleus</location>
    </subcellularLocation>
</comment>
<gene>
    <name evidence="9" type="ORF">AO440_002088</name>
</gene>
<dbReference type="GO" id="GO:0000304">
    <property type="term" value="P:response to singlet oxygen"/>
    <property type="evidence" value="ECO:0007669"/>
    <property type="project" value="EnsemblFungi"/>
</dbReference>
<protein>
    <submittedName>
        <fullName evidence="9">AP-1-like transcription factor YAP1</fullName>
    </submittedName>
</protein>
<dbReference type="GO" id="GO:0005737">
    <property type="term" value="C:cytoplasm"/>
    <property type="evidence" value="ECO:0007669"/>
    <property type="project" value="UniProtKB-SubCell"/>
</dbReference>
<dbReference type="FunFam" id="1.20.5.170:FF:000067">
    <property type="entry name" value="BZIP transcription factor"/>
    <property type="match status" value="1"/>
</dbReference>
<dbReference type="EMBL" id="LLZZ01000170">
    <property type="protein sequence ID" value="KTA96649.1"/>
    <property type="molecule type" value="Genomic_DNA"/>
</dbReference>
<dbReference type="VEuPathDB" id="FungiDB:GWK60_H04521"/>
<dbReference type="CDD" id="cd14688">
    <property type="entry name" value="bZIP_YAP"/>
    <property type="match status" value="1"/>
</dbReference>
<dbReference type="VEuPathDB" id="FungiDB:CAGL0H04631g"/>
<dbReference type="InterPro" id="IPR046347">
    <property type="entry name" value="bZIP_sf"/>
</dbReference>
<feature type="region of interest" description="Disordered" evidence="7">
    <location>
        <begin position="164"/>
        <end position="219"/>
    </location>
</feature>
<feature type="compositionally biased region" description="Polar residues" evidence="7">
    <location>
        <begin position="164"/>
        <end position="174"/>
    </location>
</feature>
<evidence type="ECO:0000259" key="8">
    <source>
        <dbReference type="PROSITE" id="PS50217"/>
    </source>
</evidence>
<proteinExistence type="predicted"/>
<dbReference type="Proteomes" id="UP000054886">
    <property type="component" value="Unassembled WGS sequence"/>
</dbReference>
<dbReference type="GO" id="GO:0001228">
    <property type="term" value="F:DNA-binding transcription activator activity, RNA polymerase II-specific"/>
    <property type="evidence" value="ECO:0007669"/>
    <property type="project" value="TreeGrafter"/>
</dbReference>
<evidence type="ECO:0000256" key="1">
    <source>
        <dbReference type="ARBA" id="ARBA00004123"/>
    </source>
</evidence>
<evidence type="ECO:0000256" key="4">
    <source>
        <dbReference type="ARBA" id="ARBA00023125"/>
    </source>
</evidence>
<dbReference type="GO" id="GO:0000976">
    <property type="term" value="F:transcription cis-regulatory region binding"/>
    <property type="evidence" value="ECO:0007669"/>
    <property type="project" value="InterPro"/>
</dbReference>
<evidence type="ECO:0000256" key="6">
    <source>
        <dbReference type="ARBA" id="ARBA00023242"/>
    </source>
</evidence>
<feature type="region of interest" description="Disordered" evidence="7">
    <location>
        <begin position="487"/>
        <end position="529"/>
    </location>
</feature>
<dbReference type="SMR" id="A0A0W0E9Z3"/>
<evidence type="ECO:0000256" key="7">
    <source>
        <dbReference type="SAM" id="MobiDB-lite"/>
    </source>
</evidence>
<dbReference type="InterPro" id="IPR050936">
    <property type="entry name" value="AP-1-like"/>
</dbReference>
<dbReference type="OrthoDB" id="5380163at2759"/>
<evidence type="ECO:0000313" key="9">
    <source>
        <dbReference type="EMBL" id="KTA96649.1"/>
    </source>
</evidence>
<dbReference type="GO" id="GO:0090575">
    <property type="term" value="C:RNA polymerase II transcription regulator complex"/>
    <property type="evidence" value="ECO:0007669"/>
    <property type="project" value="TreeGrafter"/>
</dbReference>
<dbReference type="GO" id="GO:1900101">
    <property type="term" value="P:regulation of endoplasmic reticulum unfolded protein response"/>
    <property type="evidence" value="ECO:0007669"/>
    <property type="project" value="EnsemblFungi"/>
</dbReference>
<feature type="compositionally biased region" description="Acidic residues" evidence="7">
    <location>
        <begin position="511"/>
        <end position="522"/>
    </location>
</feature>
<keyword evidence="6" id="KW-0539">Nucleus</keyword>
<dbReference type="Pfam" id="PF08601">
    <property type="entry name" value="PAP1"/>
    <property type="match status" value="1"/>
</dbReference>
<dbReference type="AlphaFoldDB" id="A0A0W0E9Z3"/>
<dbReference type="SUPFAM" id="SSF111430">
    <property type="entry name" value="YAP1 redox domain"/>
    <property type="match status" value="1"/>
</dbReference>
<reference evidence="9 10" key="1">
    <citation type="submission" date="2015-10" db="EMBL/GenBank/DDBJ databases">
        <title>Draft genomes sequences of Candida glabrata isolates 1A, 1B, 2A, 2B, 3A and 3B.</title>
        <authorList>
            <person name="Haavelsrud O.E."/>
            <person name="Gaustad P."/>
        </authorList>
    </citation>
    <scope>NUCLEOTIDE SEQUENCE [LARGE SCALE GENOMIC DNA]</scope>
    <source>
        <strain evidence="9">910700640</strain>
    </source>
</reference>
<dbReference type="InterPro" id="IPR004827">
    <property type="entry name" value="bZIP"/>
</dbReference>
<evidence type="ECO:0000256" key="2">
    <source>
        <dbReference type="ARBA" id="ARBA00004496"/>
    </source>
</evidence>
<feature type="compositionally biased region" description="Polar residues" evidence="7">
    <location>
        <begin position="190"/>
        <end position="217"/>
    </location>
</feature>
<dbReference type="GO" id="GO:0009408">
    <property type="term" value="P:response to heat"/>
    <property type="evidence" value="ECO:0007669"/>
    <property type="project" value="EnsemblFungi"/>
</dbReference>
<keyword evidence="3" id="KW-0805">Transcription regulation</keyword>
<accession>A0A0W0E9Z3</accession>
<dbReference type="SUPFAM" id="SSF57959">
    <property type="entry name" value="Leucine zipper domain"/>
    <property type="match status" value="1"/>
</dbReference>
<dbReference type="Gene3D" id="1.10.238.100">
    <property type="entry name" value="YAP1 redox domain. Chain B"/>
    <property type="match status" value="1"/>
</dbReference>
<dbReference type="VEuPathDB" id="FungiDB:GW608_H04609"/>
<dbReference type="InterPro" id="IPR023167">
    <property type="entry name" value="Yap1_redox_dom_sf"/>
</dbReference>
<feature type="compositionally biased region" description="Basic and acidic residues" evidence="7">
    <location>
        <begin position="20"/>
        <end position="29"/>
    </location>
</feature>
<feature type="domain" description="BZIP" evidence="8">
    <location>
        <begin position="25"/>
        <end position="88"/>
    </location>
</feature>
<dbReference type="PhylomeDB" id="A0A0W0E9Z3"/>
<keyword evidence="5" id="KW-0804">Transcription</keyword>
<dbReference type="VEuPathDB" id="FungiDB:B1J91_H04631g"/>
<evidence type="ECO:0000313" key="10">
    <source>
        <dbReference type="Proteomes" id="UP000054886"/>
    </source>
</evidence>
<dbReference type="VEuPathDB" id="FungiDB:GVI51_H04455"/>